<dbReference type="EMBL" id="KK198762">
    <property type="protein sequence ID" value="KCW53934.1"/>
    <property type="molecule type" value="Genomic_DNA"/>
</dbReference>
<dbReference type="STRING" id="71139.A0A059AJP7"/>
<sequence length="105" mass="11484">MAGTFSRGAQTVNSVFFKQVSQPVLRKAYHRKSSADTMRDTVKLEREEVKTKSHAGSSDGGCWVPHEQTGIYCPKGQGKVIDDVPPGAVKDLGINWISHNGEDLI</sequence>
<dbReference type="PANTHER" id="PTHR35109:SF2">
    <property type="entry name" value="LATE EMBRYOGENESIS ABUNDANT PROTEIN"/>
    <property type="match status" value="1"/>
</dbReference>
<reference evidence="2" key="1">
    <citation type="submission" date="2013-07" db="EMBL/GenBank/DDBJ databases">
        <title>The genome of Eucalyptus grandis.</title>
        <authorList>
            <person name="Schmutz J."/>
            <person name="Hayes R."/>
            <person name="Myburg A."/>
            <person name="Tuskan G."/>
            <person name="Grattapaglia D."/>
            <person name="Rokhsar D.S."/>
        </authorList>
    </citation>
    <scope>NUCLEOTIDE SEQUENCE</scope>
    <source>
        <tissue evidence="2">Leaf extractions</tissue>
    </source>
</reference>
<gene>
    <name evidence="2" type="ORF">EUGRSUZ_J03142</name>
</gene>
<dbReference type="InParanoid" id="A0A059AJP7"/>
<dbReference type="OMA" id="HEGTGIY"/>
<evidence type="ECO:0000313" key="2">
    <source>
        <dbReference type="EMBL" id="KCW53934.1"/>
    </source>
</evidence>
<dbReference type="InterPro" id="IPR004926">
    <property type="entry name" value="LEA_3a"/>
</dbReference>
<name>A0A059AJP7_EUCGR</name>
<dbReference type="Gramene" id="KCW53934">
    <property type="protein sequence ID" value="KCW53934"/>
    <property type="gene ID" value="EUGRSUZ_J03142"/>
</dbReference>
<proteinExistence type="inferred from homology"/>
<dbReference type="AlphaFoldDB" id="A0A059AJP7"/>
<organism evidence="2">
    <name type="scientific">Eucalyptus grandis</name>
    <name type="common">Flooded gum</name>
    <dbReference type="NCBI Taxonomy" id="71139"/>
    <lineage>
        <taxon>Eukaryota</taxon>
        <taxon>Viridiplantae</taxon>
        <taxon>Streptophyta</taxon>
        <taxon>Embryophyta</taxon>
        <taxon>Tracheophyta</taxon>
        <taxon>Spermatophyta</taxon>
        <taxon>Magnoliopsida</taxon>
        <taxon>eudicotyledons</taxon>
        <taxon>Gunneridae</taxon>
        <taxon>Pentapetalae</taxon>
        <taxon>rosids</taxon>
        <taxon>malvids</taxon>
        <taxon>Myrtales</taxon>
        <taxon>Myrtaceae</taxon>
        <taxon>Myrtoideae</taxon>
        <taxon>Eucalypteae</taxon>
        <taxon>Eucalyptus</taxon>
    </lineage>
</organism>
<dbReference type="Pfam" id="PF03242">
    <property type="entry name" value="LEA_3a"/>
    <property type="match status" value="1"/>
</dbReference>
<comment type="similarity">
    <text evidence="1">Belongs to the LEA type 3 family.</text>
</comment>
<protein>
    <submittedName>
        <fullName evidence="2">Uncharacterized protein</fullName>
    </submittedName>
</protein>
<dbReference type="PANTHER" id="PTHR35109">
    <property type="entry name" value="GLUTAMATE RACEMASE"/>
    <property type="match status" value="1"/>
</dbReference>
<evidence type="ECO:0000256" key="1">
    <source>
        <dbReference type="ARBA" id="ARBA00007086"/>
    </source>
</evidence>
<accession>A0A059AJP7</accession>
<dbReference type="eggNOG" id="ENOG502S9EH">
    <property type="taxonomic scope" value="Eukaryota"/>
</dbReference>